<dbReference type="EMBL" id="JAVRHZ010000005">
    <property type="protein sequence ID" value="MDT0556165.1"/>
    <property type="molecule type" value="Genomic_DNA"/>
</dbReference>
<sequence length="300" mass="36005">MKTRTQIVLVIISILLLSCKEDLKQLRKDQRNVETIPQTENFEDVLPFDSIPQATNIEINKTKQVIFKRQSLINKEDDAKQLQELIIQKTFKRDEDLYLINFNYPYLNTSLKESYQNFNEYLEETYMDIAGVEASILEDKEMICDTLRINRFKEKRLVDYKIYNLNKNLISVLFYKENYYSGTLHPTYSFDCLNFDLDRSVFMNYEDFFNESTEEEMTQILNEVLREKINSGDIYYDCWEITFDDFFEYKDNFVVDDYKVEYYFDDCVICPSYTGTFSVEIPLERLLPVLRKYKLNPLLL</sequence>
<protein>
    <submittedName>
        <fullName evidence="2">RsiV family protein</fullName>
    </submittedName>
</protein>
<dbReference type="Gene3D" id="3.30.565.40">
    <property type="entry name" value="Fervidobacterium nodosum Rt17-B1 like"/>
    <property type="match status" value="1"/>
</dbReference>
<reference evidence="2 3" key="1">
    <citation type="submission" date="2023-09" db="EMBL/GenBank/DDBJ databases">
        <authorList>
            <person name="Rey-Velasco X."/>
        </authorList>
    </citation>
    <scope>NUCLEOTIDE SEQUENCE [LARGE SCALE GENOMIC DNA]</scope>
    <source>
        <strain evidence="2 3">W242</strain>
    </source>
</reference>
<dbReference type="Gene3D" id="3.90.640.20">
    <property type="entry name" value="Heat-shock cognate protein, ATPase"/>
    <property type="match status" value="1"/>
</dbReference>
<accession>A0ABU2YG06</accession>
<proteinExistence type="predicted"/>
<dbReference type="PROSITE" id="PS51257">
    <property type="entry name" value="PROKAR_LIPOPROTEIN"/>
    <property type="match status" value="1"/>
</dbReference>
<dbReference type="Pfam" id="PF11738">
    <property type="entry name" value="DUF3298"/>
    <property type="match status" value="1"/>
</dbReference>
<evidence type="ECO:0000313" key="2">
    <source>
        <dbReference type="EMBL" id="MDT0556165.1"/>
    </source>
</evidence>
<dbReference type="RefSeq" id="WP_311333120.1">
    <property type="nucleotide sequence ID" value="NZ_JAVRHZ010000005.1"/>
</dbReference>
<name>A0ABU2YG06_9FLAO</name>
<comment type="caution">
    <text evidence="2">The sequence shown here is derived from an EMBL/GenBank/DDBJ whole genome shotgun (WGS) entry which is preliminary data.</text>
</comment>
<organism evidence="2 3">
    <name type="scientific">Patiriisocius hiemis</name>
    <dbReference type="NCBI Taxonomy" id="3075604"/>
    <lineage>
        <taxon>Bacteria</taxon>
        <taxon>Pseudomonadati</taxon>
        <taxon>Bacteroidota</taxon>
        <taxon>Flavobacteriia</taxon>
        <taxon>Flavobacteriales</taxon>
        <taxon>Flavobacteriaceae</taxon>
        <taxon>Patiriisocius</taxon>
    </lineage>
</organism>
<evidence type="ECO:0000313" key="3">
    <source>
        <dbReference type="Proteomes" id="UP001254488"/>
    </source>
</evidence>
<dbReference type="Proteomes" id="UP001254488">
    <property type="component" value="Unassembled WGS sequence"/>
</dbReference>
<evidence type="ECO:0000259" key="1">
    <source>
        <dbReference type="Pfam" id="PF11738"/>
    </source>
</evidence>
<feature type="domain" description="DUF3298" evidence="1">
    <location>
        <begin position="206"/>
        <end position="283"/>
    </location>
</feature>
<dbReference type="InterPro" id="IPR037126">
    <property type="entry name" value="PdaC/RsiV-like_sf"/>
</dbReference>
<keyword evidence="3" id="KW-1185">Reference proteome</keyword>
<dbReference type="InterPro" id="IPR021729">
    <property type="entry name" value="DUF3298"/>
</dbReference>
<gene>
    <name evidence="2" type="ORF">RM538_09125</name>
</gene>